<dbReference type="RefSeq" id="WP_220204749.1">
    <property type="nucleotide sequence ID" value="NZ_BNJK01000001.1"/>
</dbReference>
<accession>A0A8J3N397</accession>
<keyword evidence="1" id="KW-0472">Membrane</keyword>
<evidence type="ECO:0000256" key="1">
    <source>
        <dbReference type="SAM" id="Phobius"/>
    </source>
</evidence>
<feature type="domain" description="SHOCT" evidence="2">
    <location>
        <begin position="51"/>
        <end position="77"/>
    </location>
</feature>
<comment type="caution">
    <text evidence="3">The sequence shown here is derived from an EMBL/GenBank/DDBJ whole genome shotgun (WGS) entry which is preliminary data.</text>
</comment>
<gene>
    <name evidence="3" type="ORF">KSF_040330</name>
</gene>
<name>A0A8J3N397_9CHLR</name>
<reference evidence="3" key="1">
    <citation type="submission" date="2020-10" db="EMBL/GenBank/DDBJ databases">
        <title>Taxonomic study of unclassified bacteria belonging to the class Ktedonobacteria.</title>
        <authorList>
            <person name="Yabe S."/>
            <person name="Wang C.M."/>
            <person name="Zheng Y."/>
            <person name="Sakai Y."/>
            <person name="Cavaletti L."/>
            <person name="Monciardini P."/>
            <person name="Donadio S."/>
        </authorList>
    </citation>
    <scope>NUCLEOTIDE SEQUENCE</scope>
    <source>
        <strain evidence="3">ID150040</strain>
    </source>
</reference>
<proteinExistence type="predicted"/>
<dbReference type="EMBL" id="BNJK01000001">
    <property type="protein sequence ID" value="GHO93985.1"/>
    <property type="molecule type" value="Genomic_DNA"/>
</dbReference>
<dbReference type="AlphaFoldDB" id="A0A8J3N397"/>
<dbReference type="Proteomes" id="UP000597444">
    <property type="component" value="Unassembled WGS sequence"/>
</dbReference>
<keyword evidence="1" id="KW-0812">Transmembrane</keyword>
<dbReference type="InterPro" id="IPR018649">
    <property type="entry name" value="SHOCT"/>
</dbReference>
<keyword evidence="4" id="KW-1185">Reference proteome</keyword>
<dbReference type="Pfam" id="PF09851">
    <property type="entry name" value="SHOCT"/>
    <property type="match status" value="1"/>
</dbReference>
<protein>
    <recommendedName>
        <fullName evidence="2">SHOCT domain-containing protein</fullName>
    </recommendedName>
</protein>
<evidence type="ECO:0000259" key="2">
    <source>
        <dbReference type="Pfam" id="PF09851"/>
    </source>
</evidence>
<sequence length="86" mass="9982">MHWGMGFWPLFPLLWIVFLVCIVGGIIRWARFGGRRGAFYGPGVPVPEQPSALEILSQRYARGEIDSETFDQMRERLESVNRPRYP</sequence>
<keyword evidence="1" id="KW-1133">Transmembrane helix</keyword>
<feature type="transmembrane region" description="Helical" evidence="1">
    <location>
        <begin position="6"/>
        <end position="27"/>
    </location>
</feature>
<evidence type="ECO:0000313" key="4">
    <source>
        <dbReference type="Proteomes" id="UP000597444"/>
    </source>
</evidence>
<evidence type="ECO:0000313" key="3">
    <source>
        <dbReference type="EMBL" id="GHO93985.1"/>
    </source>
</evidence>
<organism evidence="3 4">
    <name type="scientific">Reticulibacter mediterranei</name>
    <dbReference type="NCBI Taxonomy" id="2778369"/>
    <lineage>
        <taxon>Bacteria</taxon>
        <taxon>Bacillati</taxon>
        <taxon>Chloroflexota</taxon>
        <taxon>Ktedonobacteria</taxon>
        <taxon>Ktedonobacterales</taxon>
        <taxon>Reticulibacteraceae</taxon>
        <taxon>Reticulibacter</taxon>
    </lineage>
</organism>